<dbReference type="InterPro" id="IPR036974">
    <property type="entry name" value="PUA_sf"/>
</dbReference>
<sequence>MSTSMRSHTISKKEAKAIMLQISESWPFQSDYADIKESRIVEIEGKGELYVSEIFRAIKIDKIIIPFLQSEIVLKFPHVVVDSGAIKFVVNGADVMRPGITSFPQKFLAGDIVIINEEKYGKSIAVGLAKIDDKTASNLSRGPVIQTLHYTGDKFWEIFKNM</sequence>
<dbReference type="Gene3D" id="2.30.130.10">
    <property type="entry name" value="PUA domain"/>
    <property type="match status" value="1"/>
</dbReference>
<dbReference type="InterPro" id="IPR015947">
    <property type="entry name" value="PUA-like_sf"/>
</dbReference>
<evidence type="ECO:0000259" key="1">
    <source>
        <dbReference type="SMART" id="SM00359"/>
    </source>
</evidence>
<dbReference type="GO" id="GO:0001731">
    <property type="term" value="P:formation of translation preinitiation complex"/>
    <property type="evidence" value="ECO:0007669"/>
    <property type="project" value="TreeGrafter"/>
</dbReference>
<dbReference type="GO" id="GO:0003723">
    <property type="term" value="F:RNA binding"/>
    <property type="evidence" value="ECO:0007669"/>
    <property type="project" value="InterPro"/>
</dbReference>
<dbReference type="EMBL" id="KF900541">
    <property type="protein sequence ID" value="AIE98687.1"/>
    <property type="molecule type" value="Genomic_DNA"/>
</dbReference>
<dbReference type="PIRSF" id="PIRSF005067">
    <property type="entry name" value="Tma_RNA-bind_prd"/>
    <property type="match status" value="1"/>
</dbReference>
<dbReference type="SMART" id="SM00359">
    <property type="entry name" value="PUA"/>
    <property type="match status" value="1"/>
</dbReference>
<dbReference type="InterPro" id="IPR004521">
    <property type="entry name" value="Uncharacterised_CHP00451"/>
</dbReference>
<proteinExistence type="predicted"/>
<dbReference type="Pfam" id="PF01472">
    <property type="entry name" value="PUA"/>
    <property type="match status" value="1"/>
</dbReference>
<dbReference type="Gene3D" id="3.10.450.120">
    <property type="entry name" value="Pre-PUA domain, domain 1"/>
    <property type="match status" value="1"/>
</dbReference>
<dbReference type="InterPro" id="IPR016437">
    <property type="entry name" value="MCT-1/Tma20"/>
</dbReference>
<accession>A0A075GAI0</accession>
<dbReference type="SUPFAM" id="SSF88697">
    <property type="entry name" value="PUA domain-like"/>
    <property type="match status" value="1"/>
</dbReference>
<dbReference type="AlphaFoldDB" id="A0A075GAI0"/>
<evidence type="ECO:0000313" key="2">
    <source>
        <dbReference type="EMBL" id="AIE98687.1"/>
    </source>
</evidence>
<dbReference type="PANTHER" id="PTHR22798">
    <property type="entry name" value="MCT-1 PROTEIN"/>
    <property type="match status" value="1"/>
</dbReference>
<dbReference type="CDD" id="cd21154">
    <property type="entry name" value="PUA_MJ1432-like"/>
    <property type="match status" value="1"/>
</dbReference>
<protein>
    <submittedName>
        <fullName evidence="2">PUA domain-containing protein</fullName>
    </submittedName>
</protein>
<dbReference type="InterPro" id="IPR002478">
    <property type="entry name" value="PUA"/>
</dbReference>
<organism evidence="2">
    <name type="scientific">uncultured marine thaumarchaeote KM3_06_C02</name>
    <dbReference type="NCBI Taxonomy" id="1455976"/>
    <lineage>
        <taxon>Archaea</taxon>
        <taxon>Nitrososphaerota</taxon>
        <taxon>environmental samples</taxon>
    </lineage>
</organism>
<dbReference type="PROSITE" id="PS50890">
    <property type="entry name" value="PUA"/>
    <property type="match status" value="1"/>
</dbReference>
<feature type="domain" description="PUA" evidence="1">
    <location>
        <begin position="77"/>
        <end position="152"/>
    </location>
</feature>
<dbReference type="NCBIfam" id="TIGR00451">
    <property type="entry name" value="unchar_dom_2"/>
    <property type="match status" value="1"/>
</dbReference>
<reference evidence="2" key="1">
    <citation type="journal article" date="2014" name="Genome Biol. Evol.">
        <title>Pangenome evidence for extensive interdomain horizontal transfer affecting lineage core and shell genes in uncultured planktonic thaumarchaeota and euryarchaeota.</title>
        <authorList>
            <person name="Deschamps P."/>
            <person name="Zivanovic Y."/>
            <person name="Moreira D."/>
            <person name="Rodriguez-Valera F."/>
            <person name="Lopez-Garcia P."/>
        </authorList>
    </citation>
    <scope>NUCLEOTIDE SEQUENCE</scope>
</reference>
<dbReference type="PANTHER" id="PTHR22798:SF0">
    <property type="entry name" value="MALIGNANT T-CELL-AMPLIFIED SEQUENCE 1"/>
    <property type="match status" value="1"/>
</dbReference>
<name>A0A075GAI0_9ARCH</name>